<dbReference type="GO" id="GO:0015627">
    <property type="term" value="C:type II protein secretion system complex"/>
    <property type="evidence" value="ECO:0007669"/>
    <property type="project" value="InterPro"/>
</dbReference>
<evidence type="ECO:0000256" key="5">
    <source>
        <dbReference type="ARBA" id="ARBA00022481"/>
    </source>
</evidence>
<comment type="subcellular location">
    <subcellularLocation>
        <location evidence="1">Cell inner membrane</location>
        <topology evidence="1">Single-pass membrane protein</topology>
    </subcellularLocation>
</comment>
<dbReference type="InterPro" id="IPR012902">
    <property type="entry name" value="N_methyl_site"/>
</dbReference>
<keyword evidence="6" id="KW-0997">Cell inner membrane</keyword>
<comment type="similarity">
    <text evidence="2">Belongs to the GSP J family.</text>
</comment>
<evidence type="ECO:0000256" key="2">
    <source>
        <dbReference type="ARBA" id="ARBA00011084"/>
    </source>
</evidence>
<keyword evidence="8 10" id="KW-1133">Transmembrane helix</keyword>
<accession>A0A0W0X0E2</accession>
<dbReference type="InterPro" id="IPR010055">
    <property type="entry name" value="T2SS_protein-GspJ"/>
</dbReference>
<dbReference type="Pfam" id="PF11612">
    <property type="entry name" value="T2SSJ"/>
    <property type="match status" value="1"/>
</dbReference>
<evidence type="ECO:0000313" key="11">
    <source>
        <dbReference type="EMBL" id="KTD38029.1"/>
    </source>
</evidence>
<gene>
    <name evidence="11" type="primary">lspJ</name>
    <name evidence="11" type="ORF">Loak_1705</name>
</gene>
<evidence type="ECO:0000256" key="10">
    <source>
        <dbReference type="SAM" id="Phobius"/>
    </source>
</evidence>
<evidence type="ECO:0000256" key="9">
    <source>
        <dbReference type="ARBA" id="ARBA00023136"/>
    </source>
</evidence>
<dbReference type="Proteomes" id="UP000054858">
    <property type="component" value="Unassembled WGS sequence"/>
</dbReference>
<keyword evidence="5" id="KW-0488">Methylation</keyword>
<keyword evidence="4" id="KW-1003">Cell membrane</keyword>
<dbReference type="RefSeq" id="WP_025385754.1">
    <property type="nucleotide sequence ID" value="NZ_LCUA01000004.1"/>
</dbReference>
<organism evidence="11 12">
    <name type="scientific">Legionella oakridgensis</name>
    <dbReference type="NCBI Taxonomy" id="29423"/>
    <lineage>
        <taxon>Bacteria</taxon>
        <taxon>Pseudomonadati</taxon>
        <taxon>Pseudomonadota</taxon>
        <taxon>Gammaproteobacteria</taxon>
        <taxon>Legionellales</taxon>
        <taxon>Legionellaceae</taxon>
        <taxon>Legionella</taxon>
    </lineage>
</organism>
<dbReference type="Pfam" id="PF07963">
    <property type="entry name" value="N_methyl"/>
    <property type="match status" value="1"/>
</dbReference>
<evidence type="ECO:0000313" key="12">
    <source>
        <dbReference type="Proteomes" id="UP000054858"/>
    </source>
</evidence>
<protein>
    <recommendedName>
        <fullName evidence="3">Type II secretion system protein J</fullName>
    </recommendedName>
</protein>
<sequence>MKTQGYTLIEIMVALAVFAILAVLTSVAMYHAFNTRARVNIHSDRLSELQLAMTIITRDAQQAVNRPVREAEMHLSSSFIGQPLYFEFTRGGIVNPNGTEKRSTMKRIAFICQEQQLIRRSWNLDEPKRKQYQDKIILNNLDSCSFAYLSHNRQVLTDWHEHVVMQNQIKDPMPIAIQWTLKLHNWGEMSLLFIIPEGLYAG</sequence>
<dbReference type="Gene3D" id="3.10.610.10">
    <property type="entry name" value="GSPII I/J protein-like"/>
    <property type="match status" value="1"/>
</dbReference>
<evidence type="ECO:0000256" key="8">
    <source>
        <dbReference type="ARBA" id="ARBA00022989"/>
    </source>
</evidence>
<comment type="caution">
    <text evidence="11">The sequence shown here is derived from an EMBL/GenBank/DDBJ whole genome shotgun (WGS) entry which is preliminary data.</text>
</comment>
<dbReference type="PANTHER" id="PTHR39583">
    <property type="entry name" value="TYPE II SECRETION SYSTEM PROTEIN J-RELATED"/>
    <property type="match status" value="1"/>
</dbReference>
<proteinExistence type="inferred from homology"/>
<evidence type="ECO:0000256" key="6">
    <source>
        <dbReference type="ARBA" id="ARBA00022519"/>
    </source>
</evidence>
<dbReference type="NCBIfam" id="TIGR02532">
    <property type="entry name" value="IV_pilin_GFxxxE"/>
    <property type="match status" value="1"/>
</dbReference>
<name>A0A0W0X0E2_9GAMM</name>
<dbReference type="EMBL" id="LNYP01000029">
    <property type="protein sequence ID" value="KTD38029.1"/>
    <property type="molecule type" value="Genomic_DNA"/>
</dbReference>
<dbReference type="GO" id="GO:0005886">
    <property type="term" value="C:plasma membrane"/>
    <property type="evidence" value="ECO:0007669"/>
    <property type="project" value="UniProtKB-SubCell"/>
</dbReference>
<dbReference type="InterPro" id="IPR045584">
    <property type="entry name" value="Pilin-like"/>
</dbReference>
<keyword evidence="7 10" id="KW-0812">Transmembrane</keyword>
<dbReference type="PROSITE" id="PS00409">
    <property type="entry name" value="PROKAR_NTER_METHYL"/>
    <property type="match status" value="1"/>
</dbReference>
<dbReference type="InterPro" id="IPR051621">
    <property type="entry name" value="T2SS_protein_J"/>
</dbReference>
<evidence type="ECO:0000256" key="4">
    <source>
        <dbReference type="ARBA" id="ARBA00022475"/>
    </source>
</evidence>
<reference evidence="11 12" key="1">
    <citation type="submission" date="2015-11" db="EMBL/GenBank/DDBJ databases">
        <title>Genomic analysis of 38 Legionella species identifies large and diverse effector repertoires.</title>
        <authorList>
            <person name="Burstein D."/>
            <person name="Amaro F."/>
            <person name="Zusman T."/>
            <person name="Lifshitz Z."/>
            <person name="Cohen O."/>
            <person name="Gilbert J.A."/>
            <person name="Pupko T."/>
            <person name="Shuman H.A."/>
            <person name="Segal G."/>
        </authorList>
    </citation>
    <scope>NUCLEOTIDE SEQUENCE [LARGE SCALE GENOMIC DNA]</scope>
    <source>
        <strain evidence="11 12">Oak Ridge-10</strain>
    </source>
</reference>
<keyword evidence="9 10" id="KW-0472">Membrane</keyword>
<dbReference type="PANTHER" id="PTHR39583:SF2">
    <property type="entry name" value="TYPE II SECRETION SYSTEM PROTEIN J"/>
    <property type="match status" value="1"/>
</dbReference>
<dbReference type="AlphaFoldDB" id="A0A0W0X0E2"/>
<evidence type="ECO:0000256" key="1">
    <source>
        <dbReference type="ARBA" id="ARBA00004377"/>
    </source>
</evidence>
<dbReference type="SUPFAM" id="SSF54523">
    <property type="entry name" value="Pili subunits"/>
    <property type="match status" value="1"/>
</dbReference>
<dbReference type="PATRIC" id="fig|29423.5.peg.1785"/>
<evidence type="ECO:0000256" key="7">
    <source>
        <dbReference type="ARBA" id="ARBA00022692"/>
    </source>
</evidence>
<evidence type="ECO:0000256" key="3">
    <source>
        <dbReference type="ARBA" id="ARBA00021539"/>
    </source>
</evidence>
<dbReference type="GO" id="GO:0015628">
    <property type="term" value="P:protein secretion by the type II secretion system"/>
    <property type="evidence" value="ECO:0007669"/>
    <property type="project" value="InterPro"/>
</dbReference>
<feature type="transmembrane region" description="Helical" evidence="10">
    <location>
        <begin position="12"/>
        <end position="33"/>
    </location>
</feature>
<dbReference type="NCBIfam" id="TIGR01711">
    <property type="entry name" value="gspJ"/>
    <property type="match status" value="1"/>
</dbReference>